<protein>
    <submittedName>
        <fullName evidence="2">Deflagellation inducible protein</fullName>
    </submittedName>
</protein>
<feature type="coiled-coil region" evidence="1">
    <location>
        <begin position="38"/>
        <end position="65"/>
    </location>
</feature>
<gene>
    <name evidence="2" type="ORF">PAPYR_5834</name>
</gene>
<reference evidence="2" key="1">
    <citation type="journal article" date="2022" name="bioRxiv">
        <title>Genomics of Preaxostyla Flagellates Illuminates Evolutionary Transitions and the Path Towards Mitochondrial Loss.</title>
        <authorList>
            <person name="Novak L.V.F."/>
            <person name="Treitli S.C."/>
            <person name="Pyrih J."/>
            <person name="Halakuc P."/>
            <person name="Pipaliya S.V."/>
            <person name="Vacek V."/>
            <person name="Brzon O."/>
            <person name="Soukal P."/>
            <person name="Eme L."/>
            <person name="Dacks J.B."/>
            <person name="Karnkowska A."/>
            <person name="Elias M."/>
            <person name="Hampl V."/>
        </authorList>
    </citation>
    <scope>NUCLEOTIDE SEQUENCE</scope>
    <source>
        <strain evidence="2">RCP-MX</strain>
    </source>
</reference>
<accession>A0ABQ8UGR5</accession>
<sequence>MADLPPPPQQSTRAPAGLQAAAKGATLHTCNSELVKCIEDMYDKRQELQEQIIREEEEKAKIQFDIRMLNERLQRISESLQRKILARDDYDKTIEETEAAYSKILESSKVLLSVLKRESATLSKKKTGAPEPS</sequence>
<comment type="caution">
    <text evidence="2">The sequence shown here is derived from an EMBL/GenBank/DDBJ whole genome shotgun (WGS) entry which is preliminary data.</text>
</comment>
<evidence type="ECO:0000313" key="2">
    <source>
        <dbReference type="EMBL" id="KAJ4458443.1"/>
    </source>
</evidence>
<dbReference type="InterPro" id="IPR033362">
    <property type="entry name" value="SSNA1_fam"/>
</dbReference>
<evidence type="ECO:0000313" key="3">
    <source>
        <dbReference type="Proteomes" id="UP001141327"/>
    </source>
</evidence>
<dbReference type="Proteomes" id="UP001141327">
    <property type="component" value="Unassembled WGS sequence"/>
</dbReference>
<dbReference type="PANTHER" id="PTHR28661">
    <property type="entry name" value="SJOEGREN SYNDROME NUCLEAR AUTOANTIGEN 1"/>
    <property type="match status" value="1"/>
</dbReference>
<name>A0ABQ8UGR5_9EUKA</name>
<dbReference type="PANTHER" id="PTHR28661:SF1">
    <property type="entry name" value="MICROTUBULE NUCLEATION FACTOR SSNA1"/>
    <property type="match status" value="1"/>
</dbReference>
<keyword evidence="1" id="KW-0175">Coiled coil</keyword>
<organism evidence="2 3">
    <name type="scientific">Paratrimastix pyriformis</name>
    <dbReference type="NCBI Taxonomy" id="342808"/>
    <lineage>
        <taxon>Eukaryota</taxon>
        <taxon>Metamonada</taxon>
        <taxon>Preaxostyla</taxon>
        <taxon>Paratrimastigidae</taxon>
        <taxon>Paratrimastix</taxon>
    </lineage>
</organism>
<proteinExistence type="predicted"/>
<keyword evidence="3" id="KW-1185">Reference proteome</keyword>
<evidence type="ECO:0000256" key="1">
    <source>
        <dbReference type="SAM" id="Coils"/>
    </source>
</evidence>
<dbReference type="EMBL" id="JAPMOS010000029">
    <property type="protein sequence ID" value="KAJ4458443.1"/>
    <property type="molecule type" value="Genomic_DNA"/>
</dbReference>